<feature type="compositionally biased region" description="Polar residues" evidence="1">
    <location>
        <begin position="48"/>
        <end position="57"/>
    </location>
</feature>
<evidence type="ECO:0008006" key="4">
    <source>
        <dbReference type="Google" id="ProtNLM"/>
    </source>
</evidence>
<dbReference type="Proteomes" id="UP000297716">
    <property type="component" value="Unassembled WGS sequence"/>
</dbReference>
<dbReference type="AlphaFoldDB" id="A0A4Z0YUB4"/>
<proteinExistence type="predicted"/>
<evidence type="ECO:0000256" key="1">
    <source>
        <dbReference type="SAM" id="MobiDB-lite"/>
    </source>
</evidence>
<sequence>MVISELIDKLALTHLFDDAPSPPQPDAPTPDPTDWEAIGDEEWGDTTDYMSTWSESTPFEAGDSDDELPPIRKIQTGVASTWRKRAYTTRYEKVIVLLISWEEHDLGDSIKETARQYTLMFESLYNYEVWVIKIPSKKPHLALTSHLVELAKQDSPESLFVIWYDGHGLEHMDRRGPPRWCSHEDNEKTQTVDSGIISTTLSDCEADILLINNACNSLTCDRFNGNGVVESISASAFNTSTYGALNGNDLSPSMTWAAHKILSDERCVEEGITVPELHRRICLATQWAGSNKYPQYDEHHELEDIDWRTSYIRTQPVYTRLSADTPGPGGRTRGIVLRKLAKKGYPGGSSNPKEWTEWILSAPSGAYFPTIELVEEERVT</sequence>
<accession>A0A4Z0YUB4</accession>
<gene>
    <name evidence="2" type="ORF">E0Z10_g5246</name>
</gene>
<dbReference type="EMBL" id="SKBN01000091">
    <property type="protein sequence ID" value="TGJ83538.1"/>
    <property type="molecule type" value="Genomic_DNA"/>
</dbReference>
<evidence type="ECO:0000313" key="2">
    <source>
        <dbReference type="EMBL" id="TGJ83538.1"/>
    </source>
</evidence>
<feature type="region of interest" description="Disordered" evidence="1">
    <location>
        <begin position="17"/>
        <end position="68"/>
    </location>
</feature>
<reference evidence="2 3" key="1">
    <citation type="submission" date="2019-03" db="EMBL/GenBank/DDBJ databases">
        <title>Draft genome sequence of Xylaria hypoxylon DSM 108379, a ubiquitous saprotrophic-parasitic fungi on hardwood.</title>
        <authorList>
            <person name="Buettner E."/>
            <person name="Leonhardt S."/>
            <person name="Gebauer A.M."/>
            <person name="Liers C."/>
            <person name="Hofrichter M."/>
            <person name="Kellner H."/>
        </authorList>
    </citation>
    <scope>NUCLEOTIDE SEQUENCE [LARGE SCALE GENOMIC DNA]</scope>
    <source>
        <strain evidence="2 3">DSM 108379</strain>
    </source>
</reference>
<evidence type="ECO:0000313" key="3">
    <source>
        <dbReference type="Proteomes" id="UP000297716"/>
    </source>
</evidence>
<name>A0A4Z0YUB4_9PEZI</name>
<organism evidence="2 3">
    <name type="scientific">Xylaria hypoxylon</name>
    <dbReference type="NCBI Taxonomy" id="37992"/>
    <lineage>
        <taxon>Eukaryota</taxon>
        <taxon>Fungi</taxon>
        <taxon>Dikarya</taxon>
        <taxon>Ascomycota</taxon>
        <taxon>Pezizomycotina</taxon>
        <taxon>Sordariomycetes</taxon>
        <taxon>Xylariomycetidae</taxon>
        <taxon>Xylariales</taxon>
        <taxon>Xylariaceae</taxon>
        <taxon>Xylaria</taxon>
    </lineage>
</organism>
<comment type="caution">
    <text evidence="2">The sequence shown here is derived from an EMBL/GenBank/DDBJ whole genome shotgun (WGS) entry which is preliminary data.</text>
</comment>
<feature type="compositionally biased region" description="Acidic residues" evidence="1">
    <location>
        <begin position="33"/>
        <end position="45"/>
    </location>
</feature>
<dbReference type="OrthoDB" id="1911848at2759"/>
<feature type="compositionally biased region" description="Pro residues" evidence="1">
    <location>
        <begin position="20"/>
        <end position="31"/>
    </location>
</feature>
<keyword evidence="3" id="KW-1185">Reference proteome</keyword>
<dbReference type="STRING" id="37992.A0A4Z0YUB4"/>
<protein>
    <recommendedName>
        <fullName evidence="4">Caspase family p20 domain-containing protein</fullName>
    </recommendedName>
</protein>